<dbReference type="EMBL" id="JASCZI010277451">
    <property type="protein sequence ID" value="MED6227015.1"/>
    <property type="molecule type" value="Genomic_DNA"/>
</dbReference>
<dbReference type="Pfam" id="PF22936">
    <property type="entry name" value="Pol_BBD"/>
    <property type="match status" value="1"/>
</dbReference>
<dbReference type="PROSITE" id="PS50158">
    <property type="entry name" value="ZF_CCHC"/>
    <property type="match status" value="1"/>
</dbReference>
<protein>
    <recommendedName>
        <fullName evidence="2">CCHC-type domain-containing protein</fullName>
    </recommendedName>
</protein>
<dbReference type="SUPFAM" id="SSF57756">
    <property type="entry name" value="Retrovirus zinc finger-like domains"/>
    <property type="match status" value="1"/>
</dbReference>
<keyword evidence="1" id="KW-0479">Metal-binding</keyword>
<proteinExistence type="predicted"/>
<feature type="non-terminal residue" evidence="3">
    <location>
        <position position="177"/>
    </location>
</feature>
<evidence type="ECO:0000259" key="2">
    <source>
        <dbReference type="PROSITE" id="PS50158"/>
    </source>
</evidence>
<reference evidence="3 4" key="1">
    <citation type="journal article" date="2023" name="Plants (Basel)">
        <title>Bridging the Gap: Combining Genomics and Transcriptomics Approaches to Understand Stylosanthes scabra, an Orphan Legume from the Brazilian Caatinga.</title>
        <authorList>
            <person name="Ferreira-Neto J.R.C."/>
            <person name="da Silva M.D."/>
            <person name="Binneck E."/>
            <person name="de Melo N.F."/>
            <person name="da Silva R.H."/>
            <person name="de Melo A.L.T.M."/>
            <person name="Pandolfi V."/>
            <person name="Bustamante F.O."/>
            <person name="Brasileiro-Vidal A.C."/>
            <person name="Benko-Iseppon A.M."/>
        </authorList>
    </citation>
    <scope>NUCLEOTIDE SEQUENCE [LARGE SCALE GENOMIC DNA]</scope>
    <source>
        <tissue evidence="3">Leaves</tissue>
    </source>
</reference>
<dbReference type="InterPro" id="IPR054722">
    <property type="entry name" value="PolX-like_BBD"/>
</dbReference>
<dbReference type="InterPro" id="IPR036875">
    <property type="entry name" value="Znf_CCHC_sf"/>
</dbReference>
<gene>
    <name evidence="3" type="ORF">PIB30_109407</name>
</gene>
<evidence type="ECO:0000313" key="3">
    <source>
        <dbReference type="EMBL" id="MED6227015.1"/>
    </source>
</evidence>
<dbReference type="InterPro" id="IPR001878">
    <property type="entry name" value="Znf_CCHC"/>
</dbReference>
<evidence type="ECO:0000313" key="4">
    <source>
        <dbReference type="Proteomes" id="UP001341840"/>
    </source>
</evidence>
<keyword evidence="4" id="KW-1185">Reference proteome</keyword>
<organism evidence="3 4">
    <name type="scientific">Stylosanthes scabra</name>
    <dbReference type="NCBI Taxonomy" id="79078"/>
    <lineage>
        <taxon>Eukaryota</taxon>
        <taxon>Viridiplantae</taxon>
        <taxon>Streptophyta</taxon>
        <taxon>Embryophyta</taxon>
        <taxon>Tracheophyta</taxon>
        <taxon>Spermatophyta</taxon>
        <taxon>Magnoliopsida</taxon>
        <taxon>eudicotyledons</taxon>
        <taxon>Gunneridae</taxon>
        <taxon>Pentapetalae</taxon>
        <taxon>rosids</taxon>
        <taxon>fabids</taxon>
        <taxon>Fabales</taxon>
        <taxon>Fabaceae</taxon>
        <taxon>Papilionoideae</taxon>
        <taxon>50 kb inversion clade</taxon>
        <taxon>dalbergioids sensu lato</taxon>
        <taxon>Dalbergieae</taxon>
        <taxon>Pterocarpus clade</taxon>
        <taxon>Stylosanthes</taxon>
    </lineage>
</organism>
<comment type="caution">
    <text evidence="3">The sequence shown here is derived from an EMBL/GenBank/DDBJ whole genome shotgun (WGS) entry which is preliminary data.</text>
</comment>
<sequence length="177" mass="19082">MALTDEYEPVRASLLHQSPLPTLEDALTQPKTDLAFAATDKQSNYCRHCHQTGHILPQCPTVSCHACKKIGHIASHCPGRRSRSASYKQRPQPSKPVFAAINEPAATSSNTTALSDVESLLKKILLSSGNTNTALSTTSGNHAWYFDSGCSHHMTSNSQPFSSMSSTAFTSPIHTAD</sequence>
<name>A0ABU6ZY87_9FABA</name>
<dbReference type="Proteomes" id="UP001341840">
    <property type="component" value="Unassembled WGS sequence"/>
</dbReference>
<dbReference type="Gene3D" id="4.10.60.10">
    <property type="entry name" value="Zinc finger, CCHC-type"/>
    <property type="match status" value="1"/>
</dbReference>
<evidence type="ECO:0000256" key="1">
    <source>
        <dbReference type="PROSITE-ProRule" id="PRU00047"/>
    </source>
</evidence>
<accession>A0ABU6ZY87</accession>
<dbReference type="SMART" id="SM00343">
    <property type="entry name" value="ZnF_C2HC"/>
    <property type="match status" value="2"/>
</dbReference>
<feature type="domain" description="CCHC-type" evidence="2">
    <location>
        <begin position="64"/>
        <end position="78"/>
    </location>
</feature>
<keyword evidence="1" id="KW-0863">Zinc-finger</keyword>
<keyword evidence="1" id="KW-0862">Zinc</keyword>